<feature type="region of interest" description="Disordered" evidence="1">
    <location>
        <begin position="18"/>
        <end position="49"/>
    </location>
</feature>
<evidence type="ECO:0000313" key="3">
    <source>
        <dbReference type="Proteomes" id="UP000019484"/>
    </source>
</evidence>
<dbReference type="GeneID" id="19155040"/>
<comment type="caution">
    <text evidence="2">The sequence shown here is derived from an EMBL/GenBank/DDBJ whole genome shotgun (WGS) entry which is preliminary data.</text>
</comment>
<feature type="compositionally biased region" description="Low complexity" evidence="1">
    <location>
        <begin position="27"/>
        <end position="43"/>
    </location>
</feature>
<dbReference type="EMBL" id="AMWN01000001">
    <property type="protein sequence ID" value="EXJ95012.1"/>
    <property type="molecule type" value="Genomic_DNA"/>
</dbReference>
<dbReference type="RefSeq" id="XP_007719241.1">
    <property type="nucleotide sequence ID" value="XM_007721051.1"/>
</dbReference>
<reference evidence="2 3" key="1">
    <citation type="submission" date="2013-03" db="EMBL/GenBank/DDBJ databases">
        <title>The Genome Sequence of Capronia coronata CBS 617.96.</title>
        <authorList>
            <consortium name="The Broad Institute Genomics Platform"/>
            <person name="Cuomo C."/>
            <person name="de Hoog S."/>
            <person name="Gorbushina A."/>
            <person name="Walker B."/>
            <person name="Young S.K."/>
            <person name="Zeng Q."/>
            <person name="Gargeya S."/>
            <person name="Fitzgerald M."/>
            <person name="Haas B."/>
            <person name="Abouelleil A."/>
            <person name="Allen A.W."/>
            <person name="Alvarado L."/>
            <person name="Arachchi H.M."/>
            <person name="Berlin A.M."/>
            <person name="Chapman S.B."/>
            <person name="Gainer-Dewar J."/>
            <person name="Goldberg J."/>
            <person name="Griggs A."/>
            <person name="Gujja S."/>
            <person name="Hansen M."/>
            <person name="Howarth C."/>
            <person name="Imamovic A."/>
            <person name="Ireland A."/>
            <person name="Larimer J."/>
            <person name="McCowan C."/>
            <person name="Murphy C."/>
            <person name="Pearson M."/>
            <person name="Poon T.W."/>
            <person name="Priest M."/>
            <person name="Roberts A."/>
            <person name="Saif S."/>
            <person name="Shea T."/>
            <person name="Sisk P."/>
            <person name="Sykes S."/>
            <person name="Wortman J."/>
            <person name="Nusbaum C."/>
            <person name="Birren B."/>
        </authorList>
    </citation>
    <scope>NUCLEOTIDE SEQUENCE [LARGE SCALE GENOMIC DNA]</scope>
    <source>
        <strain evidence="2 3">CBS 617.96</strain>
    </source>
</reference>
<gene>
    <name evidence="2" type="ORF">A1O1_00130</name>
</gene>
<dbReference type="AlphaFoldDB" id="W9YQ16"/>
<name>W9YQ16_9EURO</name>
<accession>W9YQ16</accession>
<protein>
    <submittedName>
        <fullName evidence="2">Uncharacterized protein</fullName>
    </submittedName>
</protein>
<feature type="region of interest" description="Disordered" evidence="1">
    <location>
        <begin position="83"/>
        <end position="103"/>
    </location>
</feature>
<dbReference type="Proteomes" id="UP000019484">
    <property type="component" value="Unassembled WGS sequence"/>
</dbReference>
<proteinExistence type="predicted"/>
<evidence type="ECO:0000313" key="2">
    <source>
        <dbReference type="EMBL" id="EXJ95012.1"/>
    </source>
</evidence>
<keyword evidence="3" id="KW-1185">Reference proteome</keyword>
<organism evidence="2 3">
    <name type="scientific">Capronia coronata CBS 617.96</name>
    <dbReference type="NCBI Taxonomy" id="1182541"/>
    <lineage>
        <taxon>Eukaryota</taxon>
        <taxon>Fungi</taxon>
        <taxon>Dikarya</taxon>
        <taxon>Ascomycota</taxon>
        <taxon>Pezizomycotina</taxon>
        <taxon>Eurotiomycetes</taxon>
        <taxon>Chaetothyriomycetidae</taxon>
        <taxon>Chaetothyriales</taxon>
        <taxon>Herpotrichiellaceae</taxon>
        <taxon>Capronia</taxon>
    </lineage>
</organism>
<dbReference type="HOGENOM" id="CLU_1959287_0_0_1"/>
<evidence type="ECO:0000256" key="1">
    <source>
        <dbReference type="SAM" id="MobiDB-lite"/>
    </source>
</evidence>
<sequence length="128" mass="13389">MCRDITLNFTCTASHPTHQMSFTQPCPKAKPSKASSSSPDSSGSGSGFGLSLTRSISRALEPKPDPAVLRAYTVTANRPCEACAEGGSKVGEPPSLKNLGGNLGDRHTLSVEEGAEECAQLGAWVQRL</sequence>
<dbReference type="OrthoDB" id="10436362at2759"/>